<dbReference type="CDD" id="cd00067">
    <property type="entry name" value="GAL4"/>
    <property type="match status" value="1"/>
</dbReference>
<dbReference type="GO" id="GO:0000981">
    <property type="term" value="F:DNA-binding transcription factor activity, RNA polymerase II-specific"/>
    <property type="evidence" value="ECO:0007669"/>
    <property type="project" value="InterPro"/>
</dbReference>
<feature type="domain" description="Zn(2)-C6 fungal-type" evidence="3">
    <location>
        <begin position="39"/>
        <end position="75"/>
    </location>
</feature>
<dbReference type="InterPro" id="IPR001138">
    <property type="entry name" value="Zn2Cys6_DnaBD"/>
</dbReference>
<evidence type="ECO:0000313" key="5">
    <source>
        <dbReference type="Proteomes" id="UP001063166"/>
    </source>
</evidence>
<dbReference type="PROSITE" id="PS50011">
    <property type="entry name" value="PROTEIN_KINASE_DOM"/>
    <property type="match status" value="1"/>
</dbReference>
<dbReference type="InterPro" id="IPR008271">
    <property type="entry name" value="Ser/Thr_kinase_AS"/>
</dbReference>
<evidence type="ECO:0000259" key="2">
    <source>
        <dbReference type="PROSITE" id="PS50011"/>
    </source>
</evidence>
<protein>
    <submittedName>
        <fullName evidence="4">Uncharacterized protein</fullName>
    </submittedName>
</protein>
<feature type="domain" description="Protein kinase" evidence="2">
    <location>
        <begin position="425"/>
        <end position="693"/>
    </location>
</feature>
<dbReference type="Gene3D" id="1.10.510.10">
    <property type="entry name" value="Transferase(Phosphotransferase) domain 1"/>
    <property type="match status" value="1"/>
</dbReference>
<feature type="region of interest" description="Disordered" evidence="1">
    <location>
        <begin position="1"/>
        <end position="38"/>
    </location>
</feature>
<proteinExistence type="predicted"/>
<accession>A0A9P3PL67</accession>
<dbReference type="InterPro" id="IPR001245">
    <property type="entry name" value="Ser-Thr/Tyr_kinase_cat_dom"/>
</dbReference>
<feature type="compositionally biased region" description="Low complexity" evidence="1">
    <location>
        <begin position="7"/>
        <end position="25"/>
    </location>
</feature>
<name>A0A9P3PL67_LYOSH</name>
<comment type="caution">
    <text evidence="4">The sequence shown here is derived from an EMBL/GenBank/DDBJ whole genome shotgun (WGS) entry which is preliminary data.</text>
</comment>
<dbReference type="EMBL" id="BRPK01000004">
    <property type="protein sequence ID" value="GLB37955.1"/>
    <property type="molecule type" value="Genomic_DNA"/>
</dbReference>
<dbReference type="InterPro" id="IPR036864">
    <property type="entry name" value="Zn2-C6_fun-type_DNA-bd_sf"/>
</dbReference>
<feature type="compositionally biased region" description="Polar residues" evidence="1">
    <location>
        <begin position="29"/>
        <end position="38"/>
    </location>
</feature>
<dbReference type="GO" id="GO:0005524">
    <property type="term" value="F:ATP binding"/>
    <property type="evidence" value="ECO:0007669"/>
    <property type="project" value="InterPro"/>
</dbReference>
<dbReference type="InterPro" id="IPR000719">
    <property type="entry name" value="Prot_kinase_dom"/>
</dbReference>
<evidence type="ECO:0000256" key="1">
    <source>
        <dbReference type="SAM" id="MobiDB-lite"/>
    </source>
</evidence>
<feature type="region of interest" description="Disordered" evidence="1">
    <location>
        <begin position="108"/>
        <end position="171"/>
    </location>
</feature>
<dbReference type="SMART" id="SM00220">
    <property type="entry name" value="S_TKc"/>
    <property type="match status" value="1"/>
</dbReference>
<evidence type="ECO:0000313" key="4">
    <source>
        <dbReference type="EMBL" id="GLB37955.1"/>
    </source>
</evidence>
<dbReference type="Proteomes" id="UP001063166">
    <property type="component" value="Unassembled WGS sequence"/>
</dbReference>
<dbReference type="OrthoDB" id="4062651at2759"/>
<dbReference type="PANTHER" id="PTHR44329">
    <property type="entry name" value="SERINE/THREONINE-PROTEIN KINASE TNNI3K-RELATED"/>
    <property type="match status" value="1"/>
</dbReference>
<dbReference type="InterPro" id="IPR051681">
    <property type="entry name" value="Ser/Thr_Kinases-Pseudokinases"/>
</dbReference>
<dbReference type="SUPFAM" id="SSF57701">
    <property type="entry name" value="Zn2/Cys6 DNA-binding domain"/>
    <property type="match status" value="1"/>
</dbReference>
<dbReference type="SUPFAM" id="SSF56112">
    <property type="entry name" value="Protein kinase-like (PK-like)"/>
    <property type="match status" value="1"/>
</dbReference>
<organism evidence="4 5">
    <name type="scientific">Lyophyllum shimeji</name>
    <name type="common">Hon-shimeji</name>
    <name type="synonym">Tricholoma shimeji</name>
    <dbReference type="NCBI Taxonomy" id="47721"/>
    <lineage>
        <taxon>Eukaryota</taxon>
        <taxon>Fungi</taxon>
        <taxon>Dikarya</taxon>
        <taxon>Basidiomycota</taxon>
        <taxon>Agaricomycotina</taxon>
        <taxon>Agaricomycetes</taxon>
        <taxon>Agaricomycetidae</taxon>
        <taxon>Agaricales</taxon>
        <taxon>Tricholomatineae</taxon>
        <taxon>Lyophyllaceae</taxon>
        <taxon>Lyophyllum</taxon>
    </lineage>
</organism>
<dbReference type="GO" id="GO:0004674">
    <property type="term" value="F:protein serine/threonine kinase activity"/>
    <property type="evidence" value="ECO:0007669"/>
    <property type="project" value="TreeGrafter"/>
</dbReference>
<reference evidence="4" key="1">
    <citation type="submission" date="2022-07" db="EMBL/GenBank/DDBJ databases">
        <title>The genome of Lyophyllum shimeji provides insight into the initial evolution of ectomycorrhizal fungal genome.</title>
        <authorList>
            <person name="Kobayashi Y."/>
            <person name="Shibata T."/>
            <person name="Hirakawa H."/>
            <person name="Shigenobu S."/>
            <person name="Nishiyama T."/>
            <person name="Yamada A."/>
            <person name="Hasebe M."/>
            <person name="Kawaguchi M."/>
        </authorList>
    </citation>
    <scope>NUCLEOTIDE SEQUENCE</scope>
    <source>
        <strain evidence="4">AT787</strain>
    </source>
</reference>
<sequence>MTLRGASSRNLSSSRNSSTPYSRRPGAAQPTSRPQQISTCGACRMRRVRCDLKDIPFTGVGPRPQCSNCKERGLKRVNEFAKMKTVRLPRGGRELVPEVEPVYDYDHLKESCPPDLSADLEDSPGGSNRRVHGPPPGAPRAYRYTPLVPEGDRPKEQNAELGGGPPPSSVYQPQRKFAEVQAPVNAYPFLQMYGIPTPPPNADTEQGDMALLAPRLPRDGMYHIDSLQNGNVLFESRNTRHSVPQQQPGGAKHGANAESSYHHWTREAPDTGVHAPTMGAFKVGSPKHARTSSHHDTKPTDLLVDPEIPSSFLQDSISFDAGMSSRHKMASMSFDHWGVSESPPDEVKGLIARLQVVFADKKEYRRLLASRGSTAKRLLDLFQRLLDVHRAPTPNFHRNLIVATQRLAGKSGLYPACYELTGVTIVGEHSESAGRFADIYKGSFRGRLVCLKTIRLDKKTQIDHLLKVCSKEAILWGQLSHPNLLPFFGMFRFKHRISLVAPWMEHGNVNEYLTNHPGANRVLLIFDVAKGLQYLHRNGIIHGDLKGANILIKESGRACIADFGISSISDREILSWTTHSAAASKGGSVRWQAPELFDPEGDEDIHNTVASDIYAWSCVAYEIFTGLVPFAHLVRDATVMFKVSAGERPIRPPESSPTWSAWGLKEHIWTLMQDCWKTRAEDRPTIDSIVMFLEGIVPEDSRMIESDGGLSPAQFREIARQDLHHDEMSVETLESLLDASLAPFFITPHTTASIRVVLEDVAPSPPGSTSLECIMRIGPPGKFYSEKSALALLDTVRTLGPPAKVGPDPSSTMGEQRQFELFHSRLSSGELFVAFSGGVEVLAFCSSDNTLIAQRLNISPLLHGEPGRVLVARVVIEKYAAYADAALDVDRNWALVGR</sequence>
<dbReference type="AlphaFoldDB" id="A0A9P3PL67"/>
<evidence type="ECO:0000259" key="3">
    <source>
        <dbReference type="PROSITE" id="PS50048"/>
    </source>
</evidence>
<dbReference type="GO" id="GO:0008270">
    <property type="term" value="F:zinc ion binding"/>
    <property type="evidence" value="ECO:0007669"/>
    <property type="project" value="InterPro"/>
</dbReference>
<dbReference type="Pfam" id="PF07714">
    <property type="entry name" value="PK_Tyr_Ser-Thr"/>
    <property type="match status" value="1"/>
</dbReference>
<feature type="region of interest" description="Disordered" evidence="1">
    <location>
        <begin position="267"/>
        <end position="302"/>
    </location>
</feature>
<dbReference type="PROSITE" id="PS00108">
    <property type="entry name" value="PROTEIN_KINASE_ST"/>
    <property type="match status" value="1"/>
</dbReference>
<keyword evidence="5" id="KW-1185">Reference proteome</keyword>
<dbReference type="PANTHER" id="PTHR44329:SF261">
    <property type="entry name" value="ZINC FINGER CONTAINING PROTEIN KINASE-RELATED"/>
    <property type="match status" value="1"/>
</dbReference>
<dbReference type="PROSITE" id="PS50048">
    <property type="entry name" value="ZN2_CY6_FUNGAL_2"/>
    <property type="match status" value="1"/>
</dbReference>
<gene>
    <name evidence="4" type="ORF">LshimejAT787_0410060</name>
</gene>
<dbReference type="InterPro" id="IPR011009">
    <property type="entry name" value="Kinase-like_dom_sf"/>
</dbReference>